<dbReference type="EMBL" id="CADCWF010000343">
    <property type="protein sequence ID" value="CAA9580897.1"/>
    <property type="molecule type" value="Genomic_DNA"/>
</dbReference>
<dbReference type="EC" id="6.3.5.7" evidence="4"/>
<reference evidence="4" key="1">
    <citation type="submission" date="2020-02" db="EMBL/GenBank/DDBJ databases">
        <authorList>
            <person name="Meier V. D."/>
        </authorList>
    </citation>
    <scope>NUCLEOTIDE SEQUENCE</scope>
    <source>
        <strain evidence="4">AVDCRST_MAG59</strain>
    </source>
</reference>
<dbReference type="InterPro" id="IPR020556">
    <property type="entry name" value="Amidase_CS"/>
</dbReference>
<dbReference type="PANTHER" id="PTHR11895">
    <property type="entry name" value="TRANSAMIDASE"/>
    <property type="match status" value="1"/>
</dbReference>
<evidence type="ECO:0000259" key="3">
    <source>
        <dbReference type="Pfam" id="PF01425"/>
    </source>
</evidence>
<dbReference type="InterPro" id="IPR000120">
    <property type="entry name" value="Amidase"/>
</dbReference>
<gene>
    <name evidence="4" type="ORF">AVDCRST_MAG59-4782</name>
</gene>
<protein>
    <submittedName>
        <fullName evidence="4">Aspartyl-tRNA(Asn) amidotransferase subunit A @ Glutamyl-tRNA(Gln) amidotransferase subunit A</fullName>
        <ecNumber evidence="4">6.3.5.6</ecNumber>
        <ecNumber evidence="4">6.3.5.7</ecNumber>
    </submittedName>
</protein>
<feature type="domain" description="Amidase" evidence="3">
    <location>
        <begin position="28"/>
        <end position="438"/>
    </location>
</feature>
<comment type="similarity">
    <text evidence="1">Belongs to the amidase family.</text>
</comment>
<feature type="region of interest" description="Disordered" evidence="2">
    <location>
        <begin position="138"/>
        <end position="157"/>
    </location>
</feature>
<sequence length="464" mass="48536">MSGSLSLPGLTIREAAAGFRNGLLDPVEITAACLDRISNTDAVLRSWVAVDDAGAIAEARRAREELRHGIDRGLLQGIPVAIKDIIDVAGFPTRCGSRILADTPPSVYDAPIVSRVRAAGAVILGKTATQEFAAGVLTPPARNPWDTSRSPGGSSGGSAVAVATGASLMALGSDTGGSIRIPAAAVGVAGFKPTYGWFSVHGVHPLAPSLDTLGLLGRTVDDVAVAYAVLRGVPVQSGRPSSLSGVRLGVPRGHFRDRLQTGVEAVFGDALEKLRTLGAMLVEIDWDDAAVARACAFVLNRVETARSLWPLVSTSRDMLGKFHPDLQVRVIGGRLVPAVLYLEALAVRERIQDSMSAYLVANRLDAIITPTLPATAVLADDPVIRDGAREEPVGSGFTRLTMPFNATGQPVLSVPCGFAEDGLPVGLQIAGRDGDELSLFSIGLAYEQNAGWSEHVLPALRSEV</sequence>
<dbReference type="Gene3D" id="3.90.1300.10">
    <property type="entry name" value="Amidase signature (AS) domain"/>
    <property type="match status" value="1"/>
</dbReference>
<dbReference type="InterPro" id="IPR023631">
    <property type="entry name" value="Amidase_dom"/>
</dbReference>
<evidence type="ECO:0000256" key="1">
    <source>
        <dbReference type="ARBA" id="ARBA00009199"/>
    </source>
</evidence>
<dbReference type="EC" id="6.3.5.6" evidence="4"/>
<dbReference type="PROSITE" id="PS00571">
    <property type="entry name" value="AMIDASES"/>
    <property type="match status" value="1"/>
</dbReference>
<dbReference type="SUPFAM" id="SSF75304">
    <property type="entry name" value="Amidase signature (AS) enzymes"/>
    <property type="match status" value="1"/>
</dbReference>
<dbReference type="AlphaFoldDB" id="A0A6J4VKB7"/>
<evidence type="ECO:0000313" key="4">
    <source>
        <dbReference type="EMBL" id="CAA9580897.1"/>
    </source>
</evidence>
<proteinExistence type="inferred from homology"/>
<dbReference type="GO" id="GO:0050567">
    <property type="term" value="F:glutaminyl-tRNA synthase (glutamine-hydrolyzing) activity"/>
    <property type="evidence" value="ECO:0007669"/>
    <property type="project" value="UniProtKB-EC"/>
</dbReference>
<keyword evidence="4" id="KW-0808">Transferase</keyword>
<name>A0A6J4VKB7_9BACT</name>
<dbReference type="GO" id="GO:0016740">
    <property type="term" value="F:transferase activity"/>
    <property type="evidence" value="ECO:0007669"/>
    <property type="project" value="UniProtKB-KW"/>
</dbReference>
<dbReference type="InterPro" id="IPR036928">
    <property type="entry name" value="AS_sf"/>
</dbReference>
<keyword evidence="4" id="KW-0436">Ligase</keyword>
<evidence type="ECO:0000256" key="2">
    <source>
        <dbReference type="SAM" id="MobiDB-lite"/>
    </source>
</evidence>
<accession>A0A6J4VKB7</accession>
<dbReference type="GO" id="GO:0050566">
    <property type="term" value="F:asparaginyl-tRNA synthase (glutamine-hydrolyzing) activity"/>
    <property type="evidence" value="ECO:0007669"/>
    <property type="project" value="UniProtKB-EC"/>
</dbReference>
<dbReference type="Pfam" id="PF01425">
    <property type="entry name" value="Amidase"/>
    <property type="match status" value="1"/>
</dbReference>
<dbReference type="PANTHER" id="PTHR11895:SF7">
    <property type="entry name" value="GLUTAMYL-TRNA(GLN) AMIDOTRANSFERASE SUBUNIT A, MITOCHONDRIAL"/>
    <property type="match status" value="1"/>
</dbReference>
<organism evidence="4">
    <name type="scientific">uncultured Thermomicrobiales bacterium</name>
    <dbReference type="NCBI Taxonomy" id="1645740"/>
    <lineage>
        <taxon>Bacteria</taxon>
        <taxon>Pseudomonadati</taxon>
        <taxon>Thermomicrobiota</taxon>
        <taxon>Thermomicrobia</taxon>
        <taxon>Thermomicrobiales</taxon>
        <taxon>environmental samples</taxon>
    </lineage>
</organism>